<dbReference type="RefSeq" id="WP_282911907.1">
    <property type="nucleotide sequence ID" value="NZ_JAGRPV010000001.1"/>
</dbReference>
<dbReference type="EMBL" id="JAGRPV010000001">
    <property type="protein sequence ID" value="MDI4649252.1"/>
    <property type="molecule type" value="Genomic_DNA"/>
</dbReference>
<comment type="caution">
    <text evidence="2">The sequence shown here is derived from an EMBL/GenBank/DDBJ whole genome shotgun (WGS) entry which is preliminary data.</text>
</comment>
<evidence type="ECO:0000313" key="3">
    <source>
        <dbReference type="Proteomes" id="UP001161691"/>
    </source>
</evidence>
<dbReference type="Pfam" id="PF22819">
    <property type="entry name" value="TcaA_5th"/>
    <property type="match status" value="1"/>
</dbReference>
<reference evidence="2" key="1">
    <citation type="submission" date="2023-04" db="EMBL/GenBank/DDBJ databases">
        <title>Comparative genomic analysis of Cohnella hashimotonis sp. nov., isolated from the International Space Station.</title>
        <authorList>
            <person name="Venkateswaran K."/>
            <person name="Simpson A."/>
        </authorList>
    </citation>
    <scope>NUCLEOTIDE SEQUENCE</scope>
    <source>
        <strain evidence="2">F6_2S_P_1</strain>
    </source>
</reference>
<dbReference type="Proteomes" id="UP001161691">
    <property type="component" value="Unassembled WGS sequence"/>
</dbReference>
<proteinExistence type="predicted"/>
<accession>A0ABT6TQX7</accession>
<name>A0ABT6TQX7_9BACL</name>
<keyword evidence="3" id="KW-1185">Reference proteome</keyword>
<sequence length="428" mass="48007">MKAKFIFMLMLMLVLISGVIPNPYLNSFAASAAKQADKCSIDSNSGAKLVIGDPYLGDAFLSVYCGYLSDDGDLANQAIFKIDSAYLTITKQSAVGIAVTAKKAGIVNVQATMPDKSVVSLKITIMTKQQYDASRDPNTLTIDEALALVRMKINDVHGEYGYSSMYSDGGYVFRNMNRGEALGESEIFRIDPESGTVYGYLDDQYIDNLMVDKHDPPFTPEQCAQLLKERFLKTVPANQTVEATGNYSKGRIEIGVFSMIKSAKTGKMVANYNSNYTTYLVDPATGDVFNAISFAYKGSISSVKITRTKNRTIYVNDLLQDYYRKLSTAVNENRLSALDDMLKPGSTIDKQQRQFAKSMYSSGTKEQFGKTYKIDHTEQVSPKLVKIYVMEQTSVTPKRGKTRTVEEKWMYQAEKETYAWRFTEMRRW</sequence>
<organism evidence="2 3">
    <name type="scientific">Cohnella hashimotonis</name>
    <dbReference type="NCBI Taxonomy" id="2826895"/>
    <lineage>
        <taxon>Bacteria</taxon>
        <taxon>Bacillati</taxon>
        <taxon>Bacillota</taxon>
        <taxon>Bacilli</taxon>
        <taxon>Bacillales</taxon>
        <taxon>Paenibacillaceae</taxon>
        <taxon>Cohnella</taxon>
    </lineage>
</organism>
<evidence type="ECO:0000259" key="1">
    <source>
        <dbReference type="Pfam" id="PF22819"/>
    </source>
</evidence>
<protein>
    <recommendedName>
        <fullName evidence="1">TcaA protein NTF2-like domain-containing protein</fullName>
    </recommendedName>
</protein>
<feature type="domain" description="TcaA protein NTF2-like" evidence="1">
    <location>
        <begin position="315"/>
        <end position="415"/>
    </location>
</feature>
<evidence type="ECO:0000313" key="2">
    <source>
        <dbReference type="EMBL" id="MDI4649252.1"/>
    </source>
</evidence>
<dbReference type="InterPro" id="IPR054528">
    <property type="entry name" value="TcaA_5th"/>
</dbReference>
<gene>
    <name evidence="2" type="ORF">KB449_30225</name>
</gene>